<dbReference type="GO" id="GO:0008270">
    <property type="term" value="F:zinc ion binding"/>
    <property type="evidence" value="ECO:0007669"/>
    <property type="project" value="UniProtKB-KW"/>
</dbReference>
<dbReference type="PANTHER" id="PTHR45819:SF5">
    <property type="entry name" value="CENTAURIN-GAMMA-1A"/>
    <property type="match status" value="1"/>
</dbReference>
<accession>A0A8K0G5Q8</accession>
<dbReference type="PROSITE" id="PS50297">
    <property type="entry name" value="ANK_REP_REGION"/>
    <property type="match status" value="1"/>
</dbReference>
<evidence type="ECO:0000256" key="2">
    <source>
        <dbReference type="ARBA" id="ARBA00022468"/>
    </source>
</evidence>
<dbReference type="SMART" id="SM00105">
    <property type="entry name" value="ArfGap"/>
    <property type="match status" value="1"/>
</dbReference>
<dbReference type="SMART" id="SM00248">
    <property type="entry name" value="ANK"/>
    <property type="match status" value="2"/>
</dbReference>
<dbReference type="PROSITE" id="PS50088">
    <property type="entry name" value="ANK_REPEAT"/>
    <property type="match status" value="1"/>
</dbReference>
<evidence type="ECO:0000313" key="11">
    <source>
        <dbReference type="EMBL" id="KAF2889482.1"/>
    </source>
</evidence>
<keyword evidence="6 7" id="KW-0040">ANK repeat</keyword>
<evidence type="ECO:0000256" key="9">
    <source>
        <dbReference type="SAM" id="MobiDB-lite"/>
    </source>
</evidence>
<dbReference type="FunFam" id="1.10.220.150:FF:000001">
    <property type="entry name" value="Arf-GAP with GTPase, ANK repeat and PH domain-containing protein 1"/>
    <property type="match status" value="1"/>
</dbReference>
<keyword evidence="4 8" id="KW-0863">Zinc-finger</keyword>
<dbReference type="InterPro" id="IPR038508">
    <property type="entry name" value="ArfGAP_dom_sf"/>
</dbReference>
<name>A0A8K0G5Q8_IGNLU</name>
<keyword evidence="2" id="KW-0343">GTPase activation</keyword>
<dbReference type="Proteomes" id="UP000801492">
    <property type="component" value="Unassembled WGS sequence"/>
</dbReference>
<feature type="domain" description="Arf-GAP" evidence="10">
    <location>
        <begin position="1"/>
        <end position="98"/>
    </location>
</feature>
<dbReference type="AlphaFoldDB" id="A0A8K0G5Q8"/>
<dbReference type="Gene3D" id="1.25.40.20">
    <property type="entry name" value="Ankyrin repeat-containing domain"/>
    <property type="match status" value="1"/>
</dbReference>
<comment type="caution">
    <text evidence="11">The sequence shown here is derived from an EMBL/GenBank/DDBJ whole genome shotgun (WGS) entry which is preliminary data.</text>
</comment>
<keyword evidence="3" id="KW-0479">Metal-binding</keyword>
<gene>
    <name evidence="11" type="ORF">ILUMI_16691</name>
</gene>
<dbReference type="GO" id="GO:0005096">
    <property type="term" value="F:GTPase activator activity"/>
    <property type="evidence" value="ECO:0007669"/>
    <property type="project" value="UniProtKB-KW"/>
</dbReference>
<dbReference type="InterPro" id="IPR051282">
    <property type="entry name" value="Arf-GAP_GTPase_ANK_PH"/>
</dbReference>
<reference evidence="11" key="1">
    <citation type="submission" date="2019-08" db="EMBL/GenBank/DDBJ databases">
        <title>The genome of the North American firefly Photinus pyralis.</title>
        <authorList>
            <consortium name="Photinus pyralis genome working group"/>
            <person name="Fallon T.R."/>
            <person name="Sander Lower S.E."/>
            <person name="Weng J.-K."/>
        </authorList>
    </citation>
    <scope>NUCLEOTIDE SEQUENCE</scope>
    <source>
        <strain evidence="11">TRF0915ILg1</strain>
        <tissue evidence="11">Whole body</tissue>
    </source>
</reference>
<dbReference type="InterPro" id="IPR036770">
    <property type="entry name" value="Ankyrin_rpt-contain_sf"/>
</dbReference>
<dbReference type="PANTHER" id="PTHR45819">
    <property type="entry name" value="CENTAURIN-GAMMA-1A"/>
    <property type="match status" value="1"/>
</dbReference>
<evidence type="ECO:0000256" key="3">
    <source>
        <dbReference type="ARBA" id="ARBA00022723"/>
    </source>
</evidence>
<feature type="repeat" description="ANK" evidence="7">
    <location>
        <begin position="136"/>
        <end position="168"/>
    </location>
</feature>
<comment type="similarity">
    <text evidence="1">Belongs to the centaurin gamma-like family.</text>
</comment>
<dbReference type="Gene3D" id="1.10.220.150">
    <property type="entry name" value="Arf GTPase activating protein"/>
    <property type="match status" value="1"/>
</dbReference>
<evidence type="ECO:0000256" key="5">
    <source>
        <dbReference type="ARBA" id="ARBA00022833"/>
    </source>
</evidence>
<evidence type="ECO:0000256" key="8">
    <source>
        <dbReference type="PROSITE-ProRule" id="PRU00288"/>
    </source>
</evidence>
<dbReference type="PROSITE" id="PS50115">
    <property type="entry name" value="ARFGAP"/>
    <property type="match status" value="1"/>
</dbReference>
<dbReference type="InterPro" id="IPR001164">
    <property type="entry name" value="ArfGAP_dom"/>
</dbReference>
<evidence type="ECO:0000313" key="12">
    <source>
        <dbReference type="Proteomes" id="UP000801492"/>
    </source>
</evidence>
<dbReference type="SUPFAM" id="SSF57863">
    <property type="entry name" value="ArfGap/RecO-like zinc finger"/>
    <property type="match status" value="1"/>
</dbReference>
<feature type="region of interest" description="Disordered" evidence="9">
    <location>
        <begin position="222"/>
        <end position="247"/>
    </location>
</feature>
<organism evidence="11 12">
    <name type="scientific">Ignelater luminosus</name>
    <name type="common">Cucubano</name>
    <name type="synonym">Pyrophorus luminosus</name>
    <dbReference type="NCBI Taxonomy" id="2038154"/>
    <lineage>
        <taxon>Eukaryota</taxon>
        <taxon>Metazoa</taxon>
        <taxon>Ecdysozoa</taxon>
        <taxon>Arthropoda</taxon>
        <taxon>Hexapoda</taxon>
        <taxon>Insecta</taxon>
        <taxon>Pterygota</taxon>
        <taxon>Neoptera</taxon>
        <taxon>Endopterygota</taxon>
        <taxon>Coleoptera</taxon>
        <taxon>Polyphaga</taxon>
        <taxon>Elateriformia</taxon>
        <taxon>Elateroidea</taxon>
        <taxon>Elateridae</taxon>
        <taxon>Agrypninae</taxon>
        <taxon>Pyrophorini</taxon>
        <taxon>Ignelater</taxon>
    </lineage>
</organism>
<sequence length="247" mass="26378">PSWASLNLGVLMCIECSGIHRNLGSHISKVRSLDLDEWPAGHLSVMLAIGNALANSVWENRTQGRIKPSPNSAREEKERWIRAKYENKEFLPPPNNTMPLGQQLVDAVCSSNIKGIVLVLAQASVEEVNSTVAPRDLRTPLHLACAMGNLAVAQLLIWHNANVAAVDQDGRTCLAYARAAASVAAAKSQSGNAVSAEISAATSRALVELLLSNGCPEMSCVPGSGTLPRRRGSQQMPPFEKLPSSVI</sequence>
<feature type="non-terminal residue" evidence="11">
    <location>
        <position position="1"/>
    </location>
</feature>
<dbReference type="GO" id="GO:0003924">
    <property type="term" value="F:GTPase activity"/>
    <property type="evidence" value="ECO:0007669"/>
    <property type="project" value="TreeGrafter"/>
</dbReference>
<dbReference type="FunFam" id="1.25.40.20:FF:000258">
    <property type="entry name" value="centaurin-gamma-1A isoform X1"/>
    <property type="match status" value="1"/>
</dbReference>
<evidence type="ECO:0000256" key="4">
    <source>
        <dbReference type="ARBA" id="ARBA00022771"/>
    </source>
</evidence>
<dbReference type="PRINTS" id="PR00405">
    <property type="entry name" value="REVINTRACTNG"/>
</dbReference>
<proteinExistence type="inferred from homology"/>
<dbReference type="Pfam" id="PF00023">
    <property type="entry name" value="Ank"/>
    <property type="match status" value="1"/>
</dbReference>
<protein>
    <recommendedName>
        <fullName evidence="10">Arf-GAP domain-containing protein</fullName>
    </recommendedName>
</protein>
<dbReference type="InterPro" id="IPR002110">
    <property type="entry name" value="Ankyrin_rpt"/>
</dbReference>
<keyword evidence="12" id="KW-1185">Reference proteome</keyword>
<evidence type="ECO:0000256" key="6">
    <source>
        <dbReference type="ARBA" id="ARBA00023043"/>
    </source>
</evidence>
<dbReference type="OrthoDB" id="6136903at2759"/>
<dbReference type="EMBL" id="VTPC01066250">
    <property type="protein sequence ID" value="KAF2889482.1"/>
    <property type="molecule type" value="Genomic_DNA"/>
</dbReference>
<dbReference type="Pfam" id="PF01412">
    <property type="entry name" value="ArfGap"/>
    <property type="match status" value="1"/>
</dbReference>
<evidence type="ECO:0000256" key="7">
    <source>
        <dbReference type="PROSITE-ProRule" id="PRU00023"/>
    </source>
</evidence>
<evidence type="ECO:0000256" key="1">
    <source>
        <dbReference type="ARBA" id="ARBA00005430"/>
    </source>
</evidence>
<keyword evidence="5" id="KW-0862">Zinc</keyword>
<dbReference type="InterPro" id="IPR037278">
    <property type="entry name" value="ARFGAP/RecO"/>
</dbReference>
<evidence type="ECO:0000259" key="10">
    <source>
        <dbReference type="PROSITE" id="PS50115"/>
    </source>
</evidence>
<dbReference type="SUPFAM" id="SSF48403">
    <property type="entry name" value="Ankyrin repeat"/>
    <property type="match status" value="1"/>
</dbReference>